<evidence type="ECO:0000256" key="2">
    <source>
        <dbReference type="ARBA" id="ARBA00008566"/>
    </source>
</evidence>
<keyword evidence="6 8" id="KW-1133">Transmembrane helix</keyword>
<dbReference type="GO" id="GO:0000319">
    <property type="term" value="F:sulfite transmembrane transporter activity"/>
    <property type="evidence" value="ECO:0007669"/>
    <property type="project" value="TreeGrafter"/>
</dbReference>
<organism evidence="9 10">
    <name type="scientific">Gracilibacillus orientalis</name>
    <dbReference type="NCBI Taxonomy" id="334253"/>
    <lineage>
        <taxon>Bacteria</taxon>
        <taxon>Bacillati</taxon>
        <taxon>Bacillota</taxon>
        <taxon>Bacilli</taxon>
        <taxon>Bacillales</taxon>
        <taxon>Bacillaceae</taxon>
        <taxon>Gracilibacillus</taxon>
    </lineage>
</organism>
<dbReference type="Proteomes" id="UP000198565">
    <property type="component" value="Unassembled WGS sequence"/>
</dbReference>
<feature type="transmembrane region" description="Helical" evidence="8">
    <location>
        <begin position="285"/>
        <end position="307"/>
    </location>
</feature>
<name>A0A1I4QVZ0_9BACI</name>
<sequence>MEIWSTPIFLAIVKQEAEPQAMYWKDCIEGVNKMSIMKEKIKYLFTGYFALVMATGALSIASHLLGFSKISQVLLFCNVIFYSVIAILTIVRAFFYFENVKEDLTNHLKGPGFFTLVAGTNVFGSQLVILEEMYSLAFILWICSIFLWIVIMYSFFTAVTISEDKPTLAEGINGAWLIATVATQSIAVLGILLVPFYENQAFIGFINFFTLSMFLLGCMLYLSIITLIFYRFTFLHLKYAALTPPYWINMGAVAITTLAGSMIIMNAVGSPLIEQFLSFIKGFTLFFWVTGTWWIPLLIILMYWRYIVHRFPINYDYQMWGMVFPLAMYTTSTYKLSEALGIPFLKNISHVFIFPAWITWGFGIILLMVHLYIDFVRQK</sequence>
<dbReference type="PANTHER" id="PTHR31686:SF1">
    <property type="entry name" value="SULFITE EFFLUX PUMP SSU1"/>
    <property type="match status" value="1"/>
</dbReference>
<protein>
    <submittedName>
        <fullName evidence="9">Tellurite resistance protein TehA</fullName>
    </submittedName>
</protein>
<keyword evidence="5 8" id="KW-0812">Transmembrane</keyword>
<dbReference type="STRING" id="334253.SAMN04487943_11853"/>
<dbReference type="CDD" id="cd09319">
    <property type="entry name" value="TDT_like_1"/>
    <property type="match status" value="1"/>
</dbReference>
<feature type="transmembrane region" description="Helical" evidence="8">
    <location>
        <begin position="174"/>
        <end position="197"/>
    </location>
</feature>
<evidence type="ECO:0000256" key="7">
    <source>
        <dbReference type="ARBA" id="ARBA00023136"/>
    </source>
</evidence>
<dbReference type="InterPro" id="IPR051629">
    <property type="entry name" value="Sulfite_efflux_TDT"/>
</dbReference>
<feature type="transmembrane region" description="Helical" evidence="8">
    <location>
        <begin position="43"/>
        <end position="64"/>
    </location>
</feature>
<dbReference type="InterPro" id="IPR038665">
    <property type="entry name" value="Voltage-dep_anion_channel_sf"/>
</dbReference>
<keyword evidence="7 8" id="KW-0472">Membrane</keyword>
<dbReference type="PANTHER" id="PTHR31686">
    <property type="match status" value="1"/>
</dbReference>
<evidence type="ECO:0000256" key="6">
    <source>
        <dbReference type="ARBA" id="ARBA00022989"/>
    </source>
</evidence>
<evidence type="ECO:0000256" key="5">
    <source>
        <dbReference type="ARBA" id="ARBA00022692"/>
    </source>
</evidence>
<keyword evidence="3" id="KW-0813">Transport</keyword>
<dbReference type="Gene3D" id="1.50.10.150">
    <property type="entry name" value="Voltage-dependent anion channel"/>
    <property type="match status" value="1"/>
</dbReference>
<keyword evidence="10" id="KW-1185">Reference proteome</keyword>
<dbReference type="GO" id="GO:0005886">
    <property type="term" value="C:plasma membrane"/>
    <property type="evidence" value="ECO:0007669"/>
    <property type="project" value="UniProtKB-SubCell"/>
</dbReference>
<proteinExistence type="inferred from homology"/>
<feature type="transmembrane region" description="Helical" evidence="8">
    <location>
        <begin position="112"/>
        <end position="130"/>
    </location>
</feature>
<dbReference type="EMBL" id="FOTR01000018">
    <property type="protein sequence ID" value="SFM44191.1"/>
    <property type="molecule type" value="Genomic_DNA"/>
</dbReference>
<accession>A0A1I4QVZ0</accession>
<evidence type="ECO:0000256" key="4">
    <source>
        <dbReference type="ARBA" id="ARBA00022475"/>
    </source>
</evidence>
<dbReference type="InterPro" id="IPR004695">
    <property type="entry name" value="SLAC1/Mae1/Ssu1/TehA"/>
</dbReference>
<feature type="transmembrane region" description="Helical" evidence="8">
    <location>
        <begin position="246"/>
        <end position="265"/>
    </location>
</feature>
<comment type="similarity">
    <text evidence="2">Belongs to the tellurite-resistance/dicarboxylate transporter (TDT) family.</text>
</comment>
<comment type="subcellular location">
    <subcellularLocation>
        <location evidence="1">Cell membrane</location>
        <topology evidence="1">Multi-pass membrane protein</topology>
    </subcellularLocation>
</comment>
<gene>
    <name evidence="9" type="ORF">SAMN04487943_11853</name>
</gene>
<reference evidence="10" key="1">
    <citation type="submission" date="2016-10" db="EMBL/GenBank/DDBJ databases">
        <authorList>
            <person name="Varghese N."/>
            <person name="Submissions S."/>
        </authorList>
    </citation>
    <scope>NUCLEOTIDE SEQUENCE [LARGE SCALE GENOMIC DNA]</scope>
    <source>
        <strain evidence="10">CGMCC 1.4250</strain>
    </source>
</reference>
<feature type="transmembrane region" description="Helical" evidence="8">
    <location>
        <begin position="136"/>
        <end position="162"/>
    </location>
</feature>
<evidence type="ECO:0000313" key="10">
    <source>
        <dbReference type="Proteomes" id="UP000198565"/>
    </source>
</evidence>
<evidence type="ECO:0000256" key="8">
    <source>
        <dbReference type="SAM" id="Phobius"/>
    </source>
</evidence>
<keyword evidence="4" id="KW-1003">Cell membrane</keyword>
<evidence type="ECO:0000313" key="9">
    <source>
        <dbReference type="EMBL" id="SFM44191.1"/>
    </source>
</evidence>
<dbReference type="Pfam" id="PF03595">
    <property type="entry name" value="SLAC1"/>
    <property type="match status" value="1"/>
</dbReference>
<dbReference type="AlphaFoldDB" id="A0A1I4QVZ0"/>
<feature type="transmembrane region" description="Helical" evidence="8">
    <location>
        <begin position="203"/>
        <end position="234"/>
    </location>
</feature>
<evidence type="ECO:0000256" key="3">
    <source>
        <dbReference type="ARBA" id="ARBA00022448"/>
    </source>
</evidence>
<feature type="transmembrane region" description="Helical" evidence="8">
    <location>
        <begin position="348"/>
        <end position="373"/>
    </location>
</feature>
<evidence type="ECO:0000256" key="1">
    <source>
        <dbReference type="ARBA" id="ARBA00004651"/>
    </source>
</evidence>
<feature type="transmembrane region" description="Helical" evidence="8">
    <location>
        <begin position="70"/>
        <end position="91"/>
    </location>
</feature>